<comment type="caution">
    <text evidence="1">The sequence shown here is derived from an EMBL/GenBank/DDBJ whole genome shotgun (WGS) entry which is preliminary data.</text>
</comment>
<reference evidence="1 2" key="1">
    <citation type="submission" date="2019-07" db="EMBL/GenBank/DDBJ databases">
        <title>Reinekea sp. strain SSH23 genome sequencing and assembly.</title>
        <authorList>
            <person name="Kim I."/>
        </authorList>
    </citation>
    <scope>NUCLEOTIDE SEQUENCE [LARGE SCALE GENOMIC DNA]</scope>
    <source>
        <strain evidence="1 2">SSH23</strain>
    </source>
</reference>
<organism evidence="1 2">
    <name type="scientific">Reinekea thalattae</name>
    <dbReference type="NCBI Taxonomy" id="2593301"/>
    <lineage>
        <taxon>Bacteria</taxon>
        <taxon>Pseudomonadati</taxon>
        <taxon>Pseudomonadota</taxon>
        <taxon>Gammaproteobacteria</taxon>
        <taxon>Oceanospirillales</taxon>
        <taxon>Saccharospirillaceae</taxon>
        <taxon>Reinekea</taxon>
    </lineage>
</organism>
<proteinExistence type="predicted"/>
<dbReference type="Proteomes" id="UP000321764">
    <property type="component" value="Unassembled WGS sequence"/>
</dbReference>
<sequence length="706" mass="78768">MRKLVLFVIAIVATSGIFVWFFSSASSTTADDTLSFVPADTAYYVGGKPSKDAAKYINNYPLAALSPVHSELWRSSFFPEVDPSLLEEASPKAKFFYYFLNEYNSLSDRDITKLAKLTGLSPDDPFALFSDGLMPVLRLGINNASTLNTLIENAVQNSQWQYTQDNIDDMTVRLWPLNGEYNRRQAFFTIANNENYAVFTIITNDDDLDAKKQRLGIIKPEQSLANDRDTQSLRKQYDGADNLFGMIQLNHIARALITPETNKLGRDLERYLFLKEVTAECSGDLIDLADSMPRLVMGYDSITIDSGEAQFNSHTTLQMNNAALPKQLKKIQGHIPEHSTEVKDKILAAGIGINIDNLMPVLSTLLEQFAAQDFNCPALIKAQTNSFNLEKLTSFVELLNGVKGIGFSIFDITESDQKITLDEYLDYIELEHPKLPESADFIVSVATENPESLFSFLATAAGLKISDNVKITHDDIPFLPKTMTLTAAIKGSHLVLFSGEKSEDVAEKLINETTKTNGLFSVNSDLVKIRQLITFDSFNRIASYSSDNCVAAHAIANQLQDYPATISMTSKIDNKGLVIENLVNLETPDQKNLNLVGEYKLNMLSRGCRWVELGNYRLNSDGTDNYTLSSADSSCDLTVSNGTWKIEGNMLITSNDMQHRKFCTDEFAELQHFSAPCHIMNVHENGFECAIGPSAEYRAIYKYNRL</sequence>
<accession>A0A5C8Z9D3</accession>
<keyword evidence="2" id="KW-1185">Reference proteome</keyword>
<dbReference type="EMBL" id="VKAD01000001">
    <property type="protein sequence ID" value="TXR53466.1"/>
    <property type="molecule type" value="Genomic_DNA"/>
</dbReference>
<evidence type="ECO:0000313" key="1">
    <source>
        <dbReference type="EMBL" id="TXR53466.1"/>
    </source>
</evidence>
<name>A0A5C8Z9D3_9GAMM</name>
<dbReference type="RefSeq" id="WP_147712853.1">
    <property type="nucleotide sequence ID" value="NZ_VKAD01000001.1"/>
</dbReference>
<dbReference type="AlphaFoldDB" id="A0A5C8Z9D3"/>
<evidence type="ECO:0000313" key="2">
    <source>
        <dbReference type="Proteomes" id="UP000321764"/>
    </source>
</evidence>
<dbReference type="OrthoDB" id="5750169at2"/>
<protein>
    <submittedName>
        <fullName evidence="1">Uncharacterized protein</fullName>
    </submittedName>
</protein>
<gene>
    <name evidence="1" type="ORF">FME95_02540</name>
</gene>